<evidence type="ECO:0000313" key="2">
    <source>
        <dbReference type="Proteomes" id="UP000289169"/>
    </source>
</evidence>
<organism evidence="1 2">
    <name type="scientific">Acinetobacter phage Henu6</name>
    <dbReference type="NCBI Taxonomy" id="2500136"/>
    <lineage>
        <taxon>Viruses</taxon>
        <taxon>Duplodnaviria</taxon>
        <taxon>Heunggongvirae</taxon>
        <taxon>Uroviricota</taxon>
        <taxon>Caudoviricetes</taxon>
        <taxon>Pantevenvirales</taxon>
        <taxon>Straboviridae</taxon>
        <taxon>Twarogvirinae</taxon>
        <taxon>Zedzedvirus</taxon>
        <taxon>Zedzedvirus zz1</taxon>
    </lineage>
</organism>
<proteinExistence type="predicted"/>
<evidence type="ECO:0000313" key="1">
    <source>
        <dbReference type="EMBL" id="QAU03971.1"/>
    </source>
</evidence>
<dbReference type="SUPFAM" id="SSF52833">
    <property type="entry name" value="Thioredoxin-like"/>
    <property type="match status" value="1"/>
</dbReference>
<name>A0A410T5H5_9CAUD</name>
<protein>
    <submittedName>
        <fullName evidence="1">Glutaredoxin</fullName>
    </submittedName>
</protein>
<dbReference type="Gene3D" id="3.40.30.10">
    <property type="entry name" value="Glutaredoxin"/>
    <property type="match status" value="1"/>
</dbReference>
<dbReference type="Proteomes" id="UP000289169">
    <property type="component" value="Segment"/>
</dbReference>
<reference evidence="1 2" key="1">
    <citation type="submission" date="2018-11" db="EMBL/GenBank/DDBJ databases">
        <authorList>
            <person name="Teng T."/>
        </authorList>
    </citation>
    <scope>NUCLEOTIDE SEQUENCE [LARGE SCALE GENOMIC DNA]</scope>
</reference>
<sequence length="87" mass="10264">MKIEIYGIDEPNYRCAGCEQVKKMCEEAGHKYKFNRIIVMKDGVPAKDDDILHELKQRIEVGILKLPYIFIDNNYVTFSEFKDLIDY</sequence>
<dbReference type="EMBL" id="MK240351">
    <property type="protein sequence ID" value="QAU03971.1"/>
    <property type="molecule type" value="Genomic_DNA"/>
</dbReference>
<dbReference type="InterPro" id="IPR036249">
    <property type="entry name" value="Thioredoxin-like_sf"/>
</dbReference>
<accession>A0A410T5H5</accession>
<gene>
    <name evidence="1" type="ORF">Henu6_gp168</name>
</gene>